<accession>A0A7S2ZKD8</accession>
<dbReference type="InterPro" id="IPR008333">
    <property type="entry name" value="Cbr1-like_FAD-bd_dom"/>
</dbReference>
<dbReference type="InterPro" id="IPR012349">
    <property type="entry name" value="Split_barrel_FMN-bd"/>
</dbReference>
<organism evidence="2">
    <name type="scientific">Rhodosorus marinus</name>
    <dbReference type="NCBI Taxonomy" id="101924"/>
    <lineage>
        <taxon>Eukaryota</taxon>
        <taxon>Rhodophyta</taxon>
        <taxon>Stylonematophyceae</taxon>
        <taxon>Stylonematales</taxon>
        <taxon>Stylonemataceae</taxon>
        <taxon>Rhodosorus</taxon>
    </lineage>
</organism>
<dbReference type="InterPro" id="IPR039261">
    <property type="entry name" value="FNR_nucleotide-bd"/>
</dbReference>
<dbReference type="PANTHER" id="PTHR42815">
    <property type="entry name" value="FAD-BINDING, PUTATIVE (AFU_ORTHOLOGUE AFUA_6G07600)-RELATED"/>
    <property type="match status" value="1"/>
</dbReference>
<dbReference type="Gene3D" id="2.30.110.10">
    <property type="entry name" value="Electron Transport, Fmn-binding Protein, Chain A"/>
    <property type="match status" value="1"/>
</dbReference>
<name>A0A7S2ZKD8_9RHOD</name>
<dbReference type="AlphaFoldDB" id="A0A7S2ZKD8"/>
<feature type="domain" description="FAD-binding FR-type" evidence="1">
    <location>
        <begin position="319"/>
        <end position="425"/>
    </location>
</feature>
<dbReference type="PROSITE" id="PS51384">
    <property type="entry name" value="FAD_FR"/>
    <property type="match status" value="1"/>
</dbReference>
<dbReference type="SUPFAM" id="SSF63380">
    <property type="entry name" value="Riboflavin synthase domain-like"/>
    <property type="match status" value="1"/>
</dbReference>
<evidence type="ECO:0000259" key="1">
    <source>
        <dbReference type="PROSITE" id="PS51384"/>
    </source>
</evidence>
<dbReference type="GO" id="GO:0016491">
    <property type="term" value="F:oxidoreductase activity"/>
    <property type="evidence" value="ECO:0007669"/>
    <property type="project" value="InterPro"/>
</dbReference>
<dbReference type="Gene3D" id="2.40.30.10">
    <property type="entry name" value="Translation factors"/>
    <property type="match status" value="1"/>
</dbReference>
<dbReference type="EMBL" id="HBHW01014116">
    <property type="protein sequence ID" value="CAE0042957.1"/>
    <property type="molecule type" value="Transcribed_RNA"/>
</dbReference>
<dbReference type="InterPro" id="IPR001433">
    <property type="entry name" value="OxRdtase_FAD/NAD-bd"/>
</dbReference>
<dbReference type="InterPro" id="IPR017927">
    <property type="entry name" value="FAD-bd_FR_type"/>
</dbReference>
<proteinExistence type="predicted"/>
<dbReference type="SUPFAM" id="SSF52343">
    <property type="entry name" value="Ferredoxin reductase-like, C-terminal NADP-linked domain"/>
    <property type="match status" value="1"/>
</dbReference>
<dbReference type="PANTHER" id="PTHR42815:SF2">
    <property type="entry name" value="FAD-BINDING, PUTATIVE (AFU_ORTHOLOGUE AFUA_6G07600)-RELATED"/>
    <property type="match status" value="1"/>
</dbReference>
<protein>
    <recommendedName>
        <fullName evidence="1">FAD-binding FR-type domain-containing protein</fullName>
    </recommendedName>
</protein>
<evidence type="ECO:0000313" key="2">
    <source>
        <dbReference type="EMBL" id="CAE0042957.1"/>
    </source>
</evidence>
<sequence>MVQFHEGEIAVQVKAGTRGVAEELKRGISDRLDLEFGRNEFFRDLRMVYLAAVDRYGDVWVSEASGEKGFFQAPDPNTLQVDVSNDYLLHGDPVREIFEEQSDTQVGVLAIDFDKRRRYRTNGQFLATKSTNGKVAVRVAEAFPNCPKYIQRRSIVGKRDTSGNQVLSGVQLPKEAIAMIQKADTLVFGTRNPRTGADVNLRGGNPGFVRVPSSSEIMWPEYRGNGMFNSSGNLEVDHHAGLLFIDYEGSGNILQVVGEASSDWDPQETFEGSTRAIRFRVKKFRLYTGSEPYEWKLNAFSDYNPVVAGHDQTGDRAGPFPVQVKLVKVVKESDSVSTFRFLAPRPVKFLPGQYASFDFQIAELGDFTRTWTLSETANSTTRGDVTLEISVKRKPGGVISNWLHDKAELGMEVTLTGIGGDLSPFIDVDEKTRKIALISGGVGITPMMAILRGLRAFGSDSDVVFAHSERHEKDRPFGGELDRRASTDEHLRLIRTVTDSSETLVDNRARGRITKQLLEPELADDPTSWTVYLCGPDRFMTEVSTALIEIGVPSKNLNTEAFNF</sequence>
<dbReference type="Pfam" id="PF00970">
    <property type="entry name" value="FAD_binding_6"/>
    <property type="match status" value="1"/>
</dbReference>
<dbReference type="InterPro" id="IPR017938">
    <property type="entry name" value="Riboflavin_synthase-like_b-brl"/>
</dbReference>
<dbReference type="Gene3D" id="3.40.50.80">
    <property type="entry name" value="Nucleotide-binding domain of ferredoxin-NADP reductase (FNR) module"/>
    <property type="match status" value="1"/>
</dbReference>
<reference evidence="2" key="1">
    <citation type="submission" date="2021-01" db="EMBL/GenBank/DDBJ databases">
        <authorList>
            <person name="Corre E."/>
            <person name="Pelletier E."/>
            <person name="Niang G."/>
            <person name="Scheremetjew M."/>
            <person name="Finn R."/>
            <person name="Kale V."/>
            <person name="Holt S."/>
            <person name="Cochrane G."/>
            <person name="Meng A."/>
            <person name="Brown T."/>
            <person name="Cohen L."/>
        </authorList>
    </citation>
    <scope>NUCLEOTIDE SEQUENCE</scope>
    <source>
        <strain evidence="2">CCMP 769</strain>
    </source>
</reference>
<dbReference type="Pfam" id="PF00175">
    <property type="entry name" value="NAD_binding_1"/>
    <property type="match status" value="1"/>
</dbReference>
<gene>
    <name evidence="2" type="ORF">RMAR00112_LOCUS10928</name>
</gene>